<evidence type="ECO:0000313" key="2">
    <source>
        <dbReference type="EMBL" id="KAL3785335.1"/>
    </source>
</evidence>
<feature type="compositionally biased region" description="Basic and acidic residues" evidence="1">
    <location>
        <begin position="167"/>
        <end position="178"/>
    </location>
</feature>
<dbReference type="PANTHER" id="PTHR30283:SF4">
    <property type="entry name" value="PEROXIDE STRESS RESISTANCE PROTEIN YAAA"/>
    <property type="match status" value="1"/>
</dbReference>
<organism evidence="2 3">
    <name type="scientific">Stephanodiscus triporus</name>
    <dbReference type="NCBI Taxonomy" id="2934178"/>
    <lineage>
        <taxon>Eukaryota</taxon>
        <taxon>Sar</taxon>
        <taxon>Stramenopiles</taxon>
        <taxon>Ochrophyta</taxon>
        <taxon>Bacillariophyta</taxon>
        <taxon>Coscinodiscophyceae</taxon>
        <taxon>Thalassiosirophycidae</taxon>
        <taxon>Stephanodiscales</taxon>
        <taxon>Stephanodiscaceae</taxon>
        <taxon>Stephanodiscus</taxon>
    </lineage>
</organism>
<name>A0ABD3PAX6_9STRA</name>
<proteinExistence type="predicted"/>
<dbReference type="Pfam" id="PF03883">
    <property type="entry name" value="H2O2_YaaD"/>
    <property type="match status" value="1"/>
</dbReference>
<accession>A0ABD3PAX6</accession>
<sequence length="188" mass="21381">MHPYRLEMTSRPFPREDEDDANLASRWRRRVSIYLGKELTRIRSPPRLGEEGEEGEGGPILVNLASEEYSSCIDANLLPRNAIFLNVVFLHAGRVISVHAKRARGCMARYLAEVGARTLRDVCDFDREGYRCVAFADGNMWKEDAGKKCDSDAKIMRVIFDRDVAKWDAKRSASDSKKQNASKKTKKL</sequence>
<feature type="region of interest" description="Disordered" evidence="1">
    <location>
        <begin position="167"/>
        <end position="188"/>
    </location>
</feature>
<dbReference type="AlphaFoldDB" id="A0ABD3PAX6"/>
<reference evidence="2 3" key="1">
    <citation type="submission" date="2024-10" db="EMBL/GenBank/DDBJ databases">
        <title>Updated reference genomes for cyclostephanoid diatoms.</title>
        <authorList>
            <person name="Roberts W.R."/>
            <person name="Alverson A.J."/>
        </authorList>
    </citation>
    <scope>NUCLEOTIDE SEQUENCE [LARGE SCALE GENOMIC DNA]</scope>
    <source>
        <strain evidence="2 3">AJA276-08</strain>
    </source>
</reference>
<comment type="caution">
    <text evidence="2">The sequence shown here is derived from an EMBL/GenBank/DDBJ whole genome shotgun (WGS) entry which is preliminary data.</text>
</comment>
<dbReference type="PANTHER" id="PTHR30283">
    <property type="entry name" value="PEROXIDE STRESS RESPONSE PROTEIN YAAA"/>
    <property type="match status" value="1"/>
</dbReference>
<evidence type="ECO:0000313" key="3">
    <source>
        <dbReference type="Proteomes" id="UP001530315"/>
    </source>
</evidence>
<gene>
    <name evidence="2" type="ORF">ACHAW5_006894</name>
</gene>
<protein>
    <submittedName>
        <fullName evidence="2">Uncharacterized protein</fullName>
    </submittedName>
</protein>
<evidence type="ECO:0000256" key="1">
    <source>
        <dbReference type="SAM" id="MobiDB-lite"/>
    </source>
</evidence>
<dbReference type="Proteomes" id="UP001530315">
    <property type="component" value="Unassembled WGS sequence"/>
</dbReference>
<dbReference type="InterPro" id="IPR005583">
    <property type="entry name" value="YaaA"/>
</dbReference>
<dbReference type="EMBL" id="JALLAZ020000894">
    <property type="protein sequence ID" value="KAL3785335.1"/>
    <property type="molecule type" value="Genomic_DNA"/>
</dbReference>
<keyword evidence="3" id="KW-1185">Reference proteome</keyword>